<gene>
    <name evidence="13" type="primary">lpxK</name>
    <name evidence="15" type="ORF">SAMN04487865_102531</name>
</gene>
<evidence type="ECO:0000256" key="14">
    <source>
        <dbReference type="SAM" id="Phobius"/>
    </source>
</evidence>
<keyword evidence="16" id="KW-1185">Reference proteome</keyword>
<keyword evidence="9 13" id="KW-0418">Kinase</keyword>
<accession>A0A662Z9C3</accession>
<evidence type="ECO:0000256" key="12">
    <source>
        <dbReference type="ARBA" id="ARBA00029757"/>
    </source>
</evidence>
<evidence type="ECO:0000256" key="4">
    <source>
        <dbReference type="ARBA" id="ARBA00016436"/>
    </source>
</evidence>
<feature type="binding site" evidence="13">
    <location>
        <begin position="62"/>
        <end position="69"/>
    </location>
    <ligand>
        <name>ATP</name>
        <dbReference type="ChEBI" id="CHEBI:30616"/>
    </ligand>
</feature>
<dbReference type="OrthoDB" id="9766423at2"/>
<dbReference type="EC" id="2.7.1.130" evidence="3 13"/>
<dbReference type="InterPro" id="IPR027417">
    <property type="entry name" value="P-loop_NTPase"/>
</dbReference>
<comment type="pathway">
    <text evidence="2 13">Glycolipid biosynthesis; lipid IV(A) biosynthesis; lipid IV(A) from (3R)-3-hydroxytetradecanoyl-[acyl-carrier-protein] and UDP-N-acetyl-alpha-D-glucosamine: step 6/6.</text>
</comment>
<protein>
    <recommendedName>
        <fullName evidence="4 13">Tetraacyldisaccharide 4'-kinase</fullName>
        <ecNumber evidence="3 13">2.7.1.130</ecNumber>
    </recommendedName>
    <alternativeName>
        <fullName evidence="12 13">Lipid A 4'-kinase</fullName>
    </alternativeName>
</protein>
<keyword evidence="6 13" id="KW-0441">Lipid A biosynthesis</keyword>
<dbReference type="RefSeq" id="WP_074840740.1">
    <property type="nucleotide sequence ID" value="NZ_CP047056.1"/>
</dbReference>
<keyword evidence="7 13" id="KW-0808">Transferase</keyword>
<evidence type="ECO:0000313" key="15">
    <source>
        <dbReference type="EMBL" id="SFK10721.1"/>
    </source>
</evidence>
<dbReference type="PANTHER" id="PTHR42724">
    <property type="entry name" value="TETRAACYLDISACCHARIDE 4'-KINASE"/>
    <property type="match status" value="1"/>
</dbReference>
<evidence type="ECO:0000256" key="3">
    <source>
        <dbReference type="ARBA" id="ARBA00012071"/>
    </source>
</evidence>
<keyword evidence="8 13" id="KW-0547">Nucleotide-binding</keyword>
<comment type="similarity">
    <text evidence="13">Belongs to the LpxK family.</text>
</comment>
<feature type="transmembrane region" description="Helical" evidence="14">
    <location>
        <begin position="54"/>
        <end position="76"/>
    </location>
</feature>
<dbReference type="PANTHER" id="PTHR42724:SF1">
    <property type="entry name" value="TETRAACYLDISACCHARIDE 4'-KINASE, MITOCHONDRIAL-RELATED"/>
    <property type="match status" value="1"/>
</dbReference>
<dbReference type="Proteomes" id="UP000243374">
    <property type="component" value="Unassembled WGS sequence"/>
</dbReference>
<keyword evidence="14" id="KW-0472">Membrane</keyword>
<dbReference type="GO" id="GO:0009029">
    <property type="term" value="F:lipid-A 4'-kinase activity"/>
    <property type="evidence" value="ECO:0007669"/>
    <property type="project" value="UniProtKB-UniRule"/>
</dbReference>
<proteinExistence type="inferred from homology"/>
<sequence length="344" mass="38009">MSFLDKVWYKKLGVLNAPVILPLLPLSAAFSLISRIRRERYKSGKKYSLRVKPVVIVVGGISVGGTGKTPLCISLLQRLSDLGYTVGLLSRGYKGKSKEYPLVVTSSSNVLECGDEPLLIKLSVRDKATVVVDPNRERGAQYLEKLGVDVIVTDDGLQHYALQRDFEIIVIDAQRMLGNGFLLPAGPLREGEWRLDTADIVVTNGNPAEPKSNYQSMHLVPSPAVSLESFCSNQGFHDYLQKGTQVVALAGIGNPNRFYNTLKSCGYNIVSTIDTGDHGVVSKQTLINNSQKFPIVMTAKDAVKYADYKLDNLYVLNVEAVLPEKFYQIVASKLYDLTTERFKD</sequence>
<evidence type="ECO:0000256" key="11">
    <source>
        <dbReference type="ARBA" id="ARBA00023098"/>
    </source>
</evidence>
<evidence type="ECO:0000256" key="10">
    <source>
        <dbReference type="ARBA" id="ARBA00022840"/>
    </source>
</evidence>
<evidence type="ECO:0000256" key="1">
    <source>
        <dbReference type="ARBA" id="ARBA00002274"/>
    </source>
</evidence>
<evidence type="ECO:0000256" key="8">
    <source>
        <dbReference type="ARBA" id="ARBA00022741"/>
    </source>
</evidence>
<dbReference type="HAMAP" id="MF_00409">
    <property type="entry name" value="LpxK"/>
    <property type="match status" value="1"/>
</dbReference>
<feature type="transmembrane region" description="Helical" evidence="14">
    <location>
        <begin position="12"/>
        <end position="33"/>
    </location>
</feature>
<keyword evidence="11 13" id="KW-0443">Lipid metabolism</keyword>
<evidence type="ECO:0000256" key="7">
    <source>
        <dbReference type="ARBA" id="ARBA00022679"/>
    </source>
</evidence>
<evidence type="ECO:0000313" key="16">
    <source>
        <dbReference type="Proteomes" id="UP000243374"/>
    </source>
</evidence>
<keyword evidence="5 13" id="KW-0444">Lipid biosynthesis</keyword>
<reference evidence="15 16" key="1">
    <citation type="submission" date="2016-10" db="EMBL/GenBank/DDBJ databases">
        <authorList>
            <person name="Varghese N."/>
            <person name="Submissions S."/>
        </authorList>
    </citation>
    <scope>NUCLEOTIDE SEQUENCE [LARGE SCALE GENOMIC DNA]</scope>
    <source>
        <strain evidence="15 16">22B</strain>
    </source>
</reference>
<dbReference type="NCBIfam" id="TIGR00682">
    <property type="entry name" value="lpxK"/>
    <property type="match status" value="1"/>
</dbReference>
<evidence type="ECO:0000256" key="13">
    <source>
        <dbReference type="HAMAP-Rule" id="MF_00409"/>
    </source>
</evidence>
<keyword evidence="14" id="KW-0812">Transmembrane</keyword>
<dbReference type="EMBL" id="FOSF01000025">
    <property type="protein sequence ID" value="SFK10721.1"/>
    <property type="molecule type" value="Genomic_DNA"/>
</dbReference>
<evidence type="ECO:0000256" key="9">
    <source>
        <dbReference type="ARBA" id="ARBA00022777"/>
    </source>
</evidence>
<organism evidence="15 16">
    <name type="scientific">Succinivibrio dextrinosolvens</name>
    <dbReference type="NCBI Taxonomy" id="83771"/>
    <lineage>
        <taxon>Bacteria</taxon>
        <taxon>Pseudomonadati</taxon>
        <taxon>Pseudomonadota</taxon>
        <taxon>Gammaproteobacteria</taxon>
        <taxon>Aeromonadales</taxon>
        <taxon>Succinivibrionaceae</taxon>
        <taxon>Succinivibrio</taxon>
    </lineage>
</organism>
<dbReference type="SUPFAM" id="SSF52540">
    <property type="entry name" value="P-loop containing nucleoside triphosphate hydrolases"/>
    <property type="match status" value="1"/>
</dbReference>
<dbReference type="GO" id="GO:0005886">
    <property type="term" value="C:plasma membrane"/>
    <property type="evidence" value="ECO:0007669"/>
    <property type="project" value="TreeGrafter"/>
</dbReference>
<evidence type="ECO:0000256" key="6">
    <source>
        <dbReference type="ARBA" id="ARBA00022556"/>
    </source>
</evidence>
<dbReference type="InterPro" id="IPR003758">
    <property type="entry name" value="LpxK"/>
</dbReference>
<comment type="function">
    <text evidence="1 13">Transfers the gamma-phosphate of ATP to the 4'-position of a tetraacyldisaccharide 1-phosphate intermediate (termed DS-1-P) to form tetraacyldisaccharide 1,4'-bis-phosphate (lipid IVA).</text>
</comment>
<dbReference type="GO" id="GO:0009245">
    <property type="term" value="P:lipid A biosynthetic process"/>
    <property type="evidence" value="ECO:0007669"/>
    <property type="project" value="UniProtKB-UniRule"/>
</dbReference>
<dbReference type="GO" id="GO:0009244">
    <property type="term" value="P:lipopolysaccharide core region biosynthetic process"/>
    <property type="evidence" value="ECO:0007669"/>
    <property type="project" value="TreeGrafter"/>
</dbReference>
<dbReference type="AlphaFoldDB" id="A0A662Z9C3"/>
<dbReference type="GO" id="GO:0005524">
    <property type="term" value="F:ATP binding"/>
    <property type="evidence" value="ECO:0007669"/>
    <property type="project" value="UniProtKB-UniRule"/>
</dbReference>
<evidence type="ECO:0000256" key="2">
    <source>
        <dbReference type="ARBA" id="ARBA00004870"/>
    </source>
</evidence>
<name>A0A662Z9C3_9GAMM</name>
<evidence type="ECO:0000256" key="5">
    <source>
        <dbReference type="ARBA" id="ARBA00022516"/>
    </source>
</evidence>
<dbReference type="Pfam" id="PF02606">
    <property type="entry name" value="LpxK"/>
    <property type="match status" value="1"/>
</dbReference>
<keyword evidence="14" id="KW-1133">Transmembrane helix</keyword>
<keyword evidence="10 13" id="KW-0067">ATP-binding</keyword>
<dbReference type="UniPathway" id="UPA00359">
    <property type="reaction ID" value="UER00482"/>
</dbReference>
<comment type="catalytic activity">
    <reaction evidence="13">
        <text>a lipid A disaccharide + ATP = a lipid IVA + ADP + H(+)</text>
        <dbReference type="Rhea" id="RHEA:67840"/>
        <dbReference type="ChEBI" id="CHEBI:15378"/>
        <dbReference type="ChEBI" id="CHEBI:30616"/>
        <dbReference type="ChEBI" id="CHEBI:176343"/>
        <dbReference type="ChEBI" id="CHEBI:176425"/>
        <dbReference type="ChEBI" id="CHEBI:456216"/>
        <dbReference type="EC" id="2.7.1.130"/>
    </reaction>
</comment>